<comment type="caution">
    <text evidence="1">The sequence shown here is derived from an EMBL/GenBank/DDBJ whole genome shotgun (WGS) entry which is preliminary data.</text>
</comment>
<name>A0ABT5AJ30_9CYAN</name>
<feature type="non-terminal residue" evidence="1">
    <location>
        <position position="124"/>
    </location>
</feature>
<dbReference type="RefSeq" id="WP_271797013.1">
    <property type="nucleotide sequence ID" value="NZ_JAQMUC010000090.1"/>
</dbReference>
<gene>
    <name evidence="1" type="ORF">PN451_16015</name>
</gene>
<evidence type="ECO:0008006" key="3">
    <source>
        <dbReference type="Google" id="ProtNLM"/>
    </source>
</evidence>
<dbReference type="Proteomes" id="UP001211249">
    <property type="component" value="Unassembled WGS sequence"/>
</dbReference>
<sequence>MANNFVWVNATTLNGTLWDNGTLSSARPITQTGTLTISSGYDKYLNTQLNNTGTIEFQSGYIVDYNDNNIIGTLNNSETFKKTTADTATIRVAFNNTGTVNVEAGTLVLSGGGVNSGTFNITSG</sequence>
<proteinExistence type="predicted"/>
<reference evidence="1 2" key="1">
    <citation type="submission" date="2023-01" db="EMBL/GenBank/DDBJ databases">
        <title>Genomes from the Australian National Cyanobacteria Reference Collection.</title>
        <authorList>
            <person name="Willis A."/>
            <person name="Lee E.M.F."/>
        </authorList>
    </citation>
    <scope>NUCLEOTIDE SEQUENCE [LARGE SCALE GENOMIC DNA]</scope>
    <source>
        <strain evidence="1 2">CS-1226</strain>
    </source>
</reference>
<protein>
    <recommendedName>
        <fullName evidence="3">Filamentous hemagglutinin outer membrane protein</fullName>
    </recommendedName>
</protein>
<keyword evidence="2" id="KW-1185">Reference proteome</keyword>
<organism evidence="1 2">
    <name type="scientific">Dolichospermum planctonicum CS-1226</name>
    <dbReference type="NCBI Taxonomy" id="3021751"/>
    <lineage>
        <taxon>Bacteria</taxon>
        <taxon>Bacillati</taxon>
        <taxon>Cyanobacteriota</taxon>
        <taxon>Cyanophyceae</taxon>
        <taxon>Nostocales</taxon>
        <taxon>Aphanizomenonaceae</taxon>
        <taxon>Dolichospermum</taxon>
        <taxon>Dolichospermum planctonicum</taxon>
    </lineage>
</organism>
<dbReference type="EMBL" id="JAQMUC010000090">
    <property type="protein sequence ID" value="MDB9537315.1"/>
    <property type="molecule type" value="Genomic_DNA"/>
</dbReference>
<accession>A0ABT5AJ30</accession>
<evidence type="ECO:0000313" key="1">
    <source>
        <dbReference type="EMBL" id="MDB9537315.1"/>
    </source>
</evidence>
<evidence type="ECO:0000313" key="2">
    <source>
        <dbReference type="Proteomes" id="UP001211249"/>
    </source>
</evidence>